<protein>
    <submittedName>
        <fullName evidence="1">Uncharacterized protein</fullName>
    </submittedName>
</protein>
<dbReference type="RefSeq" id="WP_254417779.1">
    <property type="nucleotide sequence ID" value="NZ_BAAAJB010000035.1"/>
</dbReference>
<gene>
    <name evidence="1" type="ORF">NE857_24130</name>
</gene>
<evidence type="ECO:0000313" key="1">
    <source>
        <dbReference type="EMBL" id="USY18381.1"/>
    </source>
</evidence>
<organism evidence="1 2">
    <name type="scientific">Nocardiopsis exhalans</name>
    <dbReference type="NCBI Taxonomy" id="163604"/>
    <lineage>
        <taxon>Bacteria</taxon>
        <taxon>Bacillati</taxon>
        <taxon>Actinomycetota</taxon>
        <taxon>Actinomycetes</taxon>
        <taxon>Streptosporangiales</taxon>
        <taxon>Nocardiopsidaceae</taxon>
        <taxon>Nocardiopsis</taxon>
    </lineage>
</organism>
<dbReference type="Proteomes" id="UP001055940">
    <property type="component" value="Chromosome"/>
</dbReference>
<keyword evidence="2" id="KW-1185">Reference proteome</keyword>
<reference evidence="1" key="1">
    <citation type="submission" date="2022-06" db="EMBL/GenBank/DDBJ databases">
        <authorList>
            <person name="Ping M."/>
        </authorList>
    </citation>
    <scope>NUCLEOTIDE SEQUENCE</scope>
    <source>
        <strain evidence="1">JCM11759T</strain>
    </source>
</reference>
<accession>A0ABY5D3Q5</accession>
<proteinExistence type="predicted"/>
<evidence type="ECO:0000313" key="2">
    <source>
        <dbReference type="Proteomes" id="UP001055940"/>
    </source>
</evidence>
<dbReference type="EMBL" id="CP099837">
    <property type="protein sequence ID" value="USY18381.1"/>
    <property type="molecule type" value="Genomic_DNA"/>
</dbReference>
<name>A0ABY5D3Q5_9ACTN</name>
<sequence>MSPEVVEPLGLRVTEDVITYRSRVEVDGAVNDSHGTFVLRDGLIWRQTTAFSPV</sequence>